<protein>
    <submittedName>
        <fullName evidence="3">Antifreeze glycopeptide</fullName>
    </submittedName>
</protein>
<reference evidence="3 4" key="1">
    <citation type="submission" date="2017-09" db="EMBL/GenBank/DDBJ databases">
        <title>Biodiversity and function of Thalassospira species in the particle-attached aromatic-hydrocarbon-degrading consortia from the surface seawater of the China South Sea.</title>
        <authorList>
            <person name="Dong C."/>
            <person name="Lai Q."/>
            <person name="Shao Z."/>
        </authorList>
    </citation>
    <scope>NUCLEOTIDE SEQUENCE [LARGE SCALE GENOMIC DNA]</scope>
    <source>
        <strain evidence="3 4">139Z-12</strain>
    </source>
</reference>
<evidence type="ECO:0000256" key="1">
    <source>
        <dbReference type="SAM" id="MobiDB-lite"/>
    </source>
</evidence>
<evidence type="ECO:0000313" key="3">
    <source>
        <dbReference type="EMBL" id="PKR57829.1"/>
    </source>
</evidence>
<keyword evidence="4" id="KW-1185">Reference proteome</keyword>
<gene>
    <name evidence="3" type="ORF">COO92_13750</name>
</gene>
<name>A0A2N3L4R1_9PROT</name>
<dbReference type="AlphaFoldDB" id="A0A2N3L4R1"/>
<feature type="region of interest" description="Disordered" evidence="1">
    <location>
        <begin position="47"/>
        <end position="82"/>
    </location>
</feature>
<dbReference type="Proteomes" id="UP000233332">
    <property type="component" value="Unassembled WGS sequence"/>
</dbReference>
<comment type="caution">
    <text evidence="3">The sequence shown here is derived from an EMBL/GenBank/DDBJ whole genome shotgun (WGS) entry which is preliminary data.</text>
</comment>
<feature type="signal peptide" evidence="2">
    <location>
        <begin position="1"/>
        <end position="29"/>
    </location>
</feature>
<proteinExistence type="predicted"/>
<keyword evidence="2" id="KW-0732">Signal</keyword>
<evidence type="ECO:0000313" key="4">
    <source>
        <dbReference type="Proteomes" id="UP000233332"/>
    </source>
</evidence>
<feature type="chain" id="PRO_5014704022" evidence="2">
    <location>
        <begin position="30"/>
        <end position="662"/>
    </location>
</feature>
<feature type="compositionally biased region" description="Polar residues" evidence="1">
    <location>
        <begin position="47"/>
        <end position="64"/>
    </location>
</feature>
<feature type="compositionally biased region" description="Polar residues" evidence="1">
    <location>
        <begin position="72"/>
        <end position="82"/>
    </location>
</feature>
<sequence length="662" mass="69330">MTLRSRLLLQTCLLAMMTGTGLAPGTANAQNSAPVPLFLKQEAQQDAVTQPGNDMPANNGTTGSNPGGFGSGSTSVNSFPSDPNAVQSVTLQAIDAEAVGTLDPSQGGLGVDMWNGTTRKSAAKLVSELPATPATHTARDLQQRLLLSVAALPQDTPKVSLLEARVAKLINMGALDGAIDLVRATPQGSRGAMLAQAEVNALLIAGRIDDACATIESYSAIYDEMFWLKAAAMCALHANDPTSAAFSVDLVREMDGESDATFFGLVAAIRGGTAVDADLLTDLRPIDIALLSIAKQSIPESQLETGNAVSIIGLTNAVATPTDVRLEAAHKAENLGLISAQQLGDIYSAVNFDPADLENALDDAAEGVQARQYAKLYQAAAKSDVPAVRAEILAALFETAQIEGDFLQAARLCAPLVEEIPINGDFSWFAITALKTSIAVNSIERAASWLQVAKSSANPGNDISSRLSLLYPVLAISGLEDTGAPKPNDDAVQVNQDVMNGATTNQPRFGLGGAVTPAPTQPSQTVDLQALTDHRSRMTEWQEIQAASSDQAAARRNAELVFNLYDGFGIEVPEGAWNSLLIAPYAEERTTISSVVNHYLRVGATGNQKAKTVAMAIQAQQIATMPNADPKALADTVAALTMVGLQADAQHLAVELLLASDR</sequence>
<accession>A0A2N3L4R1</accession>
<dbReference type="RefSeq" id="WP_101302975.1">
    <property type="nucleotide sequence ID" value="NZ_NXGX01000005.1"/>
</dbReference>
<evidence type="ECO:0000256" key="2">
    <source>
        <dbReference type="SAM" id="SignalP"/>
    </source>
</evidence>
<dbReference type="EMBL" id="NXGX01000005">
    <property type="protein sequence ID" value="PKR57829.1"/>
    <property type="molecule type" value="Genomic_DNA"/>
</dbReference>
<organism evidence="3 4">
    <name type="scientific">Thalassospira lohafexi</name>
    <dbReference type="NCBI Taxonomy" id="744227"/>
    <lineage>
        <taxon>Bacteria</taxon>
        <taxon>Pseudomonadati</taxon>
        <taxon>Pseudomonadota</taxon>
        <taxon>Alphaproteobacteria</taxon>
        <taxon>Rhodospirillales</taxon>
        <taxon>Thalassospiraceae</taxon>
        <taxon>Thalassospira</taxon>
    </lineage>
</organism>